<dbReference type="OMA" id="ILIVEIM"/>
<accession>A0A672NQD4</accession>
<dbReference type="InterPro" id="IPR011009">
    <property type="entry name" value="Kinase-like_dom_sf"/>
</dbReference>
<comment type="subcellular location">
    <subcellularLocation>
        <location evidence="1">Endomembrane system</location>
    </subcellularLocation>
</comment>
<dbReference type="InterPro" id="IPR000719">
    <property type="entry name" value="Prot_kinase_dom"/>
</dbReference>
<evidence type="ECO:0000313" key="6">
    <source>
        <dbReference type="Ensembl" id="ENSSGRP00000052948.1"/>
    </source>
</evidence>
<protein>
    <submittedName>
        <fullName evidence="6">Si:ch73-340m8.2</fullName>
    </submittedName>
</protein>
<evidence type="ECO:0000313" key="7">
    <source>
        <dbReference type="Proteomes" id="UP000472262"/>
    </source>
</evidence>
<dbReference type="FunFam" id="1.10.510.10:FF:000986">
    <property type="entry name" value="Protein tyrosine kinase 2aa"/>
    <property type="match status" value="1"/>
</dbReference>
<sequence>MIYIENKIVHRDLRADNILLTDMQCCKIADFGLAEINLAGSHRISSGEIFDMFVQACKTYKHKVHNSSHLSADIKVPVKWMAPEIFENKAYTSKCDVWSFGILLTEIVTYGDDPYPGMEKMSCVRSIQRGERMERPAGCPEALYDIMLLCWRSNPEERPTFTELREKLMALIHEADSELE</sequence>
<dbReference type="InParanoid" id="A0A672NQD4"/>
<evidence type="ECO:0000256" key="3">
    <source>
        <dbReference type="ARBA" id="ARBA00022840"/>
    </source>
</evidence>
<dbReference type="PROSITE" id="PS00109">
    <property type="entry name" value="PROTEIN_KINASE_TYR"/>
    <property type="match status" value="1"/>
</dbReference>
<dbReference type="Proteomes" id="UP000472262">
    <property type="component" value="Unassembled WGS sequence"/>
</dbReference>
<keyword evidence="2" id="KW-0547">Nucleotide-binding</keyword>
<dbReference type="Ensembl" id="ENSSGRT00000056575.1">
    <property type="protein sequence ID" value="ENSSGRP00000052948.1"/>
    <property type="gene ID" value="ENSSGRG00000027981.1"/>
</dbReference>
<evidence type="ECO:0000256" key="4">
    <source>
        <dbReference type="ARBA" id="ARBA00023170"/>
    </source>
</evidence>
<dbReference type="GO" id="GO:0007169">
    <property type="term" value="P:cell surface receptor protein tyrosine kinase signaling pathway"/>
    <property type="evidence" value="ECO:0007669"/>
    <property type="project" value="TreeGrafter"/>
</dbReference>
<evidence type="ECO:0000256" key="1">
    <source>
        <dbReference type="ARBA" id="ARBA00004308"/>
    </source>
</evidence>
<dbReference type="GO" id="GO:0004714">
    <property type="term" value="F:transmembrane receptor protein tyrosine kinase activity"/>
    <property type="evidence" value="ECO:0007669"/>
    <property type="project" value="TreeGrafter"/>
</dbReference>
<dbReference type="GO" id="GO:0005524">
    <property type="term" value="F:ATP binding"/>
    <property type="evidence" value="ECO:0007669"/>
    <property type="project" value="UniProtKB-KW"/>
</dbReference>
<reference evidence="6" key="2">
    <citation type="submission" date="2025-09" db="UniProtKB">
        <authorList>
            <consortium name="Ensembl"/>
        </authorList>
    </citation>
    <scope>IDENTIFICATION</scope>
</reference>
<organism evidence="6 7">
    <name type="scientific">Sinocyclocheilus grahami</name>
    <name type="common">Dianchi golden-line fish</name>
    <name type="synonym">Barbus grahami</name>
    <dbReference type="NCBI Taxonomy" id="75366"/>
    <lineage>
        <taxon>Eukaryota</taxon>
        <taxon>Metazoa</taxon>
        <taxon>Chordata</taxon>
        <taxon>Craniata</taxon>
        <taxon>Vertebrata</taxon>
        <taxon>Euteleostomi</taxon>
        <taxon>Actinopterygii</taxon>
        <taxon>Neopterygii</taxon>
        <taxon>Teleostei</taxon>
        <taxon>Ostariophysi</taxon>
        <taxon>Cypriniformes</taxon>
        <taxon>Cyprinidae</taxon>
        <taxon>Cyprininae</taxon>
        <taxon>Sinocyclocheilus</taxon>
    </lineage>
</organism>
<dbReference type="InterPro" id="IPR001245">
    <property type="entry name" value="Ser-Thr/Tyr_kinase_cat_dom"/>
</dbReference>
<evidence type="ECO:0000256" key="2">
    <source>
        <dbReference type="ARBA" id="ARBA00022741"/>
    </source>
</evidence>
<keyword evidence="7" id="KW-1185">Reference proteome</keyword>
<keyword evidence="3" id="KW-0067">ATP-binding</keyword>
<dbReference type="Pfam" id="PF07714">
    <property type="entry name" value="PK_Tyr_Ser-Thr"/>
    <property type="match status" value="2"/>
</dbReference>
<dbReference type="GO" id="GO:0012505">
    <property type="term" value="C:endomembrane system"/>
    <property type="evidence" value="ECO:0007669"/>
    <property type="project" value="UniProtKB-SubCell"/>
</dbReference>
<feature type="domain" description="Protein kinase" evidence="5">
    <location>
        <begin position="1"/>
        <end position="172"/>
    </location>
</feature>
<dbReference type="PANTHER" id="PTHR24416:SF611">
    <property type="entry name" value="TYROSINE-PROTEIN KINASE TRANSMEMBRANE RECEPTOR ROR"/>
    <property type="match status" value="1"/>
</dbReference>
<dbReference type="GO" id="GO:0005886">
    <property type="term" value="C:plasma membrane"/>
    <property type="evidence" value="ECO:0007669"/>
    <property type="project" value="TreeGrafter"/>
</dbReference>
<name>A0A672NQD4_SINGR</name>
<dbReference type="GO" id="GO:0043235">
    <property type="term" value="C:receptor complex"/>
    <property type="evidence" value="ECO:0007669"/>
    <property type="project" value="TreeGrafter"/>
</dbReference>
<evidence type="ECO:0000259" key="5">
    <source>
        <dbReference type="PROSITE" id="PS50011"/>
    </source>
</evidence>
<dbReference type="SMART" id="SM00219">
    <property type="entry name" value="TyrKc"/>
    <property type="match status" value="1"/>
</dbReference>
<dbReference type="AlphaFoldDB" id="A0A672NQD4"/>
<dbReference type="Gene3D" id="1.10.510.10">
    <property type="entry name" value="Transferase(Phosphotransferase) domain 1"/>
    <property type="match status" value="1"/>
</dbReference>
<dbReference type="PANTHER" id="PTHR24416">
    <property type="entry name" value="TYROSINE-PROTEIN KINASE RECEPTOR"/>
    <property type="match status" value="1"/>
</dbReference>
<dbReference type="InterPro" id="IPR008266">
    <property type="entry name" value="Tyr_kinase_AS"/>
</dbReference>
<reference evidence="6" key="1">
    <citation type="submission" date="2025-08" db="UniProtKB">
        <authorList>
            <consortium name="Ensembl"/>
        </authorList>
    </citation>
    <scope>IDENTIFICATION</scope>
</reference>
<proteinExistence type="predicted"/>
<dbReference type="InterPro" id="IPR020635">
    <property type="entry name" value="Tyr_kinase_cat_dom"/>
</dbReference>
<dbReference type="InterPro" id="IPR050122">
    <property type="entry name" value="RTK"/>
</dbReference>
<keyword evidence="4" id="KW-0675">Receptor</keyword>
<dbReference type="PROSITE" id="PS50011">
    <property type="entry name" value="PROTEIN_KINASE_DOM"/>
    <property type="match status" value="1"/>
</dbReference>
<dbReference type="SUPFAM" id="SSF56112">
    <property type="entry name" value="Protein kinase-like (PK-like)"/>
    <property type="match status" value="1"/>
</dbReference>